<name>A0A0C9XVY1_9AGAR</name>
<dbReference type="STRING" id="1095629.A0A0C9XVY1"/>
<dbReference type="OrthoDB" id="9985428at2759"/>
<dbReference type="Proteomes" id="UP000054477">
    <property type="component" value="Unassembled WGS sequence"/>
</dbReference>
<dbReference type="PANTHER" id="PTHR35596">
    <property type="entry name" value="DUF2263 DOMAIN-CONTAINING PROTEIN"/>
    <property type="match status" value="1"/>
</dbReference>
<evidence type="ECO:0000313" key="3">
    <source>
        <dbReference type="EMBL" id="KIK05749.1"/>
    </source>
</evidence>
<proteinExistence type="predicted"/>
<organism evidence="3 4">
    <name type="scientific">Laccaria amethystina LaAM-08-1</name>
    <dbReference type="NCBI Taxonomy" id="1095629"/>
    <lineage>
        <taxon>Eukaryota</taxon>
        <taxon>Fungi</taxon>
        <taxon>Dikarya</taxon>
        <taxon>Basidiomycota</taxon>
        <taxon>Agaricomycotina</taxon>
        <taxon>Agaricomycetes</taxon>
        <taxon>Agaricomycetidae</taxon>
        <taxon>Agaricales</taxon>
        <taxon>Agaricineae</taxon>
        <taxon>Hydnangiaceae</taxon>
        <taxon>Laccaria</taxon>
    </lineage>
</organism>
<reference evidence="4" key="2">
    <citation type="submission" date="2015-01" db="EMBL/GenBank/DDBJ databases">
        <title>Evolutionary Origins and Diversification of the Mycorrhizal Mutualists.</title>
        <authorList>
            <consortium name="DOE Joint Genome Institute"/>
            <consortium name="Mycorrhizal Genomics Consortium"/>
            <person name="Kohler A."/>
            <person name="Kuo A."/>
            <person name="Nagy L.G."/>
            <person name="Floudas D."/>
            <person name="Copeland A."/>
            <person name="Barry K.W."/>
            <person name="Cichocki N."/>
            <person name="Veneault-Fourrey C."/>
            <person name="LaButti K."/>
            <person name="Lindquist E.A."/>
            <person name="Lipzen A."/>
            <person name="Lundell T."/>
            <person name="Morin E."/>
            <person name="Murat C."/>
            <person name="Riley R."/>
            <person name="Ohm R."/>
            <person name="Sun H."/>
            <person name="Tunlid A."/>
            <person name="Henrissat B."/>
            <person name="Grigoriev I.V."/>
            <person name="Hibbett D.S."/>
            <person name="Martin F."/>
        </authorList>
    </citation>
    <scope>NUCLEOTIDE SEQUENCE [LARGE SCALE GENOMIC DNA]</scope>
    <source>
        <strain evidence="4">LaAM-08-1</strain>
    </source>
</reference>
<evidence type="ECO:0000313" key="4">
    <source>
        <dbReference type="Proteomes" id="UP000054477"/>
    </source>
</evidence>
<dbReference type="InterPro" id="IPR043472">
    <property type="entry name" value="Macro_dom-like"/>
</dbReference>
<dbReference type="NCBIfam" id="TIGR02452">
    <property type="entry name" value="TIGR02452 family protein"/>
    <property type="match status" value="1"/>
</dbReference>
<dbReference type="PANTHER" id="PTHR35596:SF1">
    <property type="entry name" value="MICROBIAL-TYPE PARG CATALYTIC DOMAIN-CONTAINING PROTEIN"/>
    <property type="match status" value="1"/>
</dbReference>
<dbReference type="AlphaFoldDB" id="A0A0C9XVY1"/>
<feature type="domain" description="Microbial-type PARG catalytic" evidence="2">
    <location>
        <begin position="160"/>
        <end position="288"/>
    </location>
</feature>
<dbReference type="HOGENOM" id="CLU_024412_4_0_1"/>
<reference evidence="3 4" key="1">
    <citation type="submission" date="2014-04" db="EMBL/GenBank/DDBJ databases">
        <authorList>
            <consortium name="DOE Joint Genome Institute"/>
            <person name="Kuo A."/>
            <person name="Kohler A."/>
            <person name="Nagy L.G."/>
            <person name="Floudas D."/>
            <person name="Copeland A."/>
            <person name="Barry K.W."/>
            <person name="Cichocki N."/>
            <person name="Veneault-Fourrey C."/>
            <person name="LaButti K."/>
            <person name="Lindquist E.A."/>
            <person name="Lipzen A."/>
            <person name="Lundell T."/>
            <person name="Morin E."/>
            <person name="Murat C."/>
            <person name="Sun H."/>
            <person name="Tunlid A."/>
            <person name="Henrissat B."/>
            <person name="Grigoriev I.V."/>
            <person name="Hibbett D.S."/>
            <person name="Martin F."/>
            <person name="Nordberg H.P."/>
            <person name="Cantor M.N."/>
            <person name="Hua S.X."/>
        </authorList>
    </citation>
    <scope>NUCLEOTIDE SEQUENCE [LARGE SCALE GENOMIC DNA]</scope>
    <source>
        <strain evidence="3 4">LaAM-08-1</strain>
    </source>
</reference>
<evidence type="ECO:0000259" key="2">
    <source>
        <dbReference type="Pfam" id="PF10021"/>
    </source>
</evidence>
<dbReference type="InterPro" id="IPR012664">
    <property type="entry name" value="CHP02452"/>
</dbReference>
<sequence length="411" mass="45494">MGSMRSTPFCNQPARKPPKTGLQAEREKFYNQTPPPAAPTRKPLETGPQAQQAKLYDQAPYRSLTAKYPGASQPTDAPAWPPTWPPAECAQPPRPAEADQRRHPTEARPPSFISPPKAPVMSRESFTREWRQAMAKSTVKDINAGYIKVLSPAHQGTWRFDIASQLLAMCHGTEYCRPDSLRVDWKSSLPPIPPLFFGGTIIEGAPYVQRRVQSHEKIGFLNPASPTTPTGDFPDGGNTQEALLSRSSTLHASLNSSSSKAFYDHHSSGSPYYSNALIFSPRVVLFRNDEGNLEHPFEIDVVSSLVSSSPVNAEFVRSGAPSAAAALISTKIKERMRNKMGRILALFERRGVKHLVLGAFGVGACKSDIEVIAELRASLAKQFEKFRTVFHNKCQCNSRPARWRVILYLEI</sequence>
<dbReference type="Gene3D" id="3.40.220.10">
    <property type="entry name" value="Leucine Aminopeptidase, subunit E, domain 1"/>
    <property type="match status" value="1"/>
</dbReference>
<evidence type="ECO:0000256" key="1">
    <source>
        <dbReference type="SAM" id="MobiDB-lite"/>
    </source>
</evidence>
<feature type="region of interest" description="Disordered" evidence="1">
    <location>
        <begin position="1"/>
        <end position="122"/>
    </location>
</feature>
<feature type="compositionally biased region" description="Polar residues" evidence="1">
    <location>
        <begin position="1"/>
        <end position="10"/>
    </location>
</feature>
<protein>
    <recommendedName>
        <fullName evidence="2">Microbial-type PARG catalytic domain-containing protein</fullName>
    </recommendedName>
</protein>
<dbReference type="EMBL" id="KN838557">
    <property type="protein sequence ID" value="KIK05749.1"/>
    <property type="molecule type" value="Genomic_DNA"/>
</dbReference>
<gene>
    <name evidence="3" type="ORF">K443DRAFT_130195</name>
</gene>
<dbReference type="InterPro" id="IPR019261">
    <property type="entry name" value="PARG_cat_microbial"/>
</dbReference>
<feature type="compositionally biased region" description="Basic and acidic residues" evidence="1">
    <location>
        <begin position="96"/>
        <end position="106"/>
    </location>
</feature>
<dbReference type="Pfam" id="PF10021">
    <property type="entry name" value="PARG_cat_microb"/>
    <property type="match status" value="1"/>
</dbReference>
<accession>A0A0C9XVY1</accession>
<keyword evidence="4" id="KW-1185">Reference proteome</keyword>